<keyword evidence="1" id="KW-0479">Metal-binding</keyword>
<accession>A0A0G4LQC8</accession>
<keyword evidence="10" id="KW-1185">Reference proteome</keyword>
<evidence type="ECO:0000313" key="9">
    <source>
        <dbReference type="EMBL" id="CRK24218.1"/>
    </source>
</evidence>
<dbReference type="InterPro" id="IPR052360">
    <property type="entry name" value="Transcr_Regulatory_Proteins"/>
</dbReference>
<reference evidence="9 10" key="1">
    <citation type="submission" date="2015-05" db="EMBL/GenBank/DDBJ databases">
        <authorList>
            <person name="Wang D.B."/>
            <person name="Wang M."/>
        </authorList>
    </citation>
    <scope>NUCLEOTIDE SEQUENCE [LARGE SCALE GENOMIC DNA]</scope>
    <source>
        <strain evidence="9">VL1</strain>
    </source>
</reference>
<dbReference type="SUPFAM" id="SSF57701">
    <property type="entry name" value="Zn2/Cys6 DNA-binding domain"/>
    <property type="match status" value="1"/>
</dbReference>
<evidence type="ECO:0000256" key="5">
    <source>
        <dbReference type="ARBA" id="ARBA00023163"/>
    </source>
</evidence>
<dbReference type="CDD" id="cd00067">
    <property type="entry name" value="GAL4"/>
    <property type="match status" value="1"/>
</dbReference>
<sequence>MDSASVPVQSDEGDASWSDNHSMYSIESMHDDACQPQSPASDSAQWNLVESNLPTGHLSPISTGMDTSSNSGPSTHDTSLAMPKLEPLDEDFCLDNVTEAPAADLDHGNASSTNPKQKRPRGRPRKHPLNSAINAGKVTKGRSKTGCITCRKRKKKCDEAKPRCMNCEKNAVVCEGYHEKKLWRSGKDKASDGKFKPEDLRHTAYTYFQP</sequence>
<dbReference type="Gene3D" id="4.10.240.10">
    <property type="entry name" value="Zn(2)-C6 fungal-type DNA-binding domain"/>
    <property type="match status" value="1"/>
</dbReference>
<feature type="domain" description="Zn(2)-C6 fungal-type" evidence="8">
    <location>
        <begin position="146"/>
        <end position="174"/>
    </location>
</feature>
<dbReference type="GO" id="GO:0000981">
    <property type="term" value="F:DNA-binding transcription factor activity, RNA polymerase II-specific"/>
    <property type="evidence" value="ECO:0007669"/>
    <property type="project" value="InterPro"/>
</dbReference>
<feature type="region of interest" description="Disordered" evidence="7">
    <location>
        <begin position="1"/>
        <end position="81"/>
    </location>
</feature>
<dbReference type="PANTHER" id="PTHR36206:SF12">
    <property type="entry name" value="ASPERCRYPTIN BIOSYNTHESIS CLUSTER-SPECIFIC TRANSCRIPTION REGULATOR ATNN-RELATED"/>
    <property type="match status" value="1"/>
</dbReference>
<keyword evidence="5" id="KW-0804">Transcription</keyword>
<dbReference type="PANTHER" id="PTHR36206">
    <property type="entry name" value="ASPERCRYPTIN BIOSYNTHESIS CLUSTER-SPECIFIC TRANSCRIPTION REGULATOR ATNN-RELATED"/>
    <property type="match status" value="1"/>
</dbReference>
<organism evidence="9 10">
    <name type="scientific">Verticillium longisporum</name>
    <name type="common">Verticillium dahliae var. longisporum</name>
    <dbReference type="NCBI Taxonomy" id="100787"/>
    <lineage>
        <taxon>Eukaryota</taxon>
        <taxon>Fungi</taxon>
        <taxon>Dikarya</taxon>
        <taxon>Ascomycota</taxon>
        <taxon>Pezizomycotina</taxon>
        <taxon>Sordariomycetes</taxon>
        <taxon>Hypocreomycetidae</taxon>
        <taxon>Glomerellales</taxon>
        <taxon>Plectosphaerellaceae</taxon>
        <taxon>Verticillium</taxon>
    </lineage>
</organism>
<evidence type="ECO:0000256" key="3">
    <source>
        <dbReference type="ARBA" id="ARBA00023015"/>
    </source>
</evidence>
<evidence type="ECO:0000259" key="8">
    <source>
        <dbReference type="PROSITE" id="PS50048"/>
    </source>
</evidence>
<dbReference type="PROSITE" id="PS00463">
    <property type="entry name" value="ZN2_CY6_FUNGAL_1"/>
    <property type="match status" value="1"/>
</dbReference>
<dbReference type="AlphaFoldDB" id="A0A0G4LQC8"/>
<keyword evidence="4" id="KW-0238">DNA-binding</keyword>
<dbReference type="InterPro" id="IPR036864">
    <property type="entry name" value="Zn2-C6_fun-type_DNA-bd_sf"/>
</dbReference>
<dbReference type="Pfam" id="PF00172">
    <property type="entry name" value="Zn_clus"/>
    <property type="match status" value="1"/>
</dbReference>
<feature type="compositionally biased region" description="Polar residues" evidence="7">
    <location>
        <begin position="35"/>
        <end position="78"/>
    </location>
</feature>
<name>A0A0G4LQC8_VERLO</name>
<evidence type="ECO:0000256" key="1">
    <source>
        <dbReference type="ARBA" id="ARBA00022723"/>
    </source>
</evidence>
<proteinExistence type="predicted"/>
<dbReference type="Proteomes" id="UP000044602">
    <property type="component" value="Unassembled WGS sequence"/>
</dbReference>
<dbReference type="GO" id="GO:0008270">
    <property type="term" value="F:zinc ion binding"/>
    <property type="evidence" value="ECO:0007669"/>
    <property type="project" value="InterPro"/>
</dbReference>
<feature type="compositionally biased region" description="Basic residues" evidence="7">
    <location>
        <begin position="116"/>
        <end position="128"/>
    </location>
</feature>
<evidence type="ECO:0000313" key="10">
    <source>
        <dbReference type="Proteomes" id="UP000044602"/>
    </source>
</evidence>
<dbReference type="STRING" id="100787.A0A0G4LQC8"/>
<dbReference type="GO" id="GO:0003677">
    <property type="term" value="F:DNA binding"/>
    <property type="evidence" value="ECO:0007669"/>
    <property type="project" value="UniProtKB-KW"/>
</dbReference>
<gene>
    <name evidence="9" type="ORF">BN1708_013886</name>
</gene>
<evidence type="ECO:0000256" key="7">
    <source>
        <dbReference type="SAM" id="MobiDB-lite"/>
    </source>
</evidence>
<keyword evidence="3" id="KW-0805">Transcription regulation</keyword>
<keyword evidence="6" id="KW-0539">Nucleus</keyword>
<feature type="region of interest" description="Disordered" evidence="7">
    <location>
        <begin position="100"/>
        <end position="131"/>
    </location>
</feature>
<dbReference type="SMART" id="SM00066">
    <property type="entry name" value="GAL4"/>
    <property type="match status" value="1"/>
</dbReference>
<dbReference type="PROSITE" id="PS50048">
    <property type="entry name" value="ZN2_CY6_FUNGAL_2"/>
    <property type="match status" value="1"/>
</dbReference>
<evidence type="ECO:0000256" key="6">
    <source>
        <dbReference type="ARBA" id="ARBA00023242"/>
    </source>
</evidence>
<protein>
    <recommendedName>
        <fullName evidence="8">Zn(2)-C6 fungal-type domain-containing protein</fullName>
    </recommendedName>
</protein>
<dbReference type="EMBL" id="CVQH01016780">
    <property type="protein sequence ID" value="CRK24218.1"/>
    <property type="molecule type" value="Genomic_DNA"/>
</dbReference>
<keyword evidence="2" id="KW-0862">Zinc</keyword>
<evidence type="ECO:0000256" key="2">
    <source>
        <dbReference type="ARBA" id="ARBA00022833"/>
    </source>
</evidence>
<evidence type="ECO:0000256" key="4">
    <source>
        <dbReference type="ARBA" id="ARBA00023125"/>
    </source>
</evidence>
<dbReference type="InterPro" id="IPR001138">
    <property type="entry name" value="Zn2Cys6_DnaBD"/>
</dbReference>